<evidence type="ECO:0000256" key="2">
    <source>
        <dbReference type="ARBA" id="ARBA00022737"/>
    </source>
</evidence>
<reference evidence="4 5" key="1">
    <citation type="journal article" date="2018" name="BMC Genomics">
        <title>The genome of Naegleria lovaniensis, the basis for a comparative approach to unravel pathogenicity factors of the human pathogenic amoeba N. fowleri.</title>
        <authorList>
            <person name="Liechti N."/>
            <person name="Schurch N."/>
            <person name="Bruggmann R."/>
            <person name="Wittwer M."/>
        </authorList>
    </citation>
    <scope>NUCLEOTIDE SEQUENCE [LARGE SCALE GENOMIC DNA]</scope>
    <source>
        <strain evidence="4 5">ATCC 30569</strain>
    </source>
</reference>
<dbReference type="Pfam" id="PF02815">
    <property type="entry name" value="MIR"/>
    <property type="match status" value="1"/>
</dbReference>
<dbReference type="RefSeq" id="XP_044546764.1">
    <property type="nucleotide sequence ID" value="XM_044696499.1"/>
</dbReference>
<evidence type="ECO:0000313" key="4">
    <source>
        <dbReference type="EMBL" id="KAG2379502.1"/>
    </source>
</evidence>
<feature type="domain" description="MIR" evidence="3">
    <location>
        <begin position="170"/>
        <end position="224"/>
    </location>
</feature>
<keyword evidence="5" id="KW-1185">Reference proteome</keyword>
<dbReference type="PANTHER" id="PTHR46809:SF2">
    <property type="entry name" value="GH21273P"/>
    <property type="match status" value="1"/>
</dbReference>
<keyword evidence="2" id="KW-0677">Repeat</keyword>
<dbReference type="InterPro" id="IPR036300">
    <property type="entry name" value="MIR_dom_sf"/>
</dbReference>
<dbReference type="SMART" id="SM00472">
    <property type="entry name" value="MIR"/>
    <property type="match status" value="3"/>
</dbReference>
<dbReference type="Gene3D" id="2.80.10.50">
    <property type="match status" value="1"/>
</dbReference>
<gene>
    <name evidence="4" type="ORF">C9374_006619</name>
</gene>
<dbReference type="Proteomes" id="UP000816034">
    <property type="component" value="Unassembled WGS sequence"/>
</dbReference>
<dbReference type="InterPro" id="IPR016093">
    <property type="entry name" value="MIR_motif"/>
</dbReference>
<comment type="caution">
    <text evidence="4">The sequence shown here is derived from an EMBL/GenBank/DDBJ whole genome shotgun (WGS) entry which is preliminary data.</text>
</comment>
<protein>
    <recommendedName>
        <fullName evidence="3">MIR domain-containing protein</fullName>
    </recommendedName>
</protein>
<dbReference type="EMBL" id="PYSW02000028">
    <property type="protein sequence ID" value="KAG2379502.1"/>
    <property type="molecule type" value="Genomic_DNA"/>
</dbReference>
<evidence type="ECO:0000259" key="3">
    <source>
        <dbReference type="PROSITE" id="PS50919"/>
    </source>
</evidence>
<dbReference type="AlphaFoldDB" id="A0AA88GLB1"/>
<feature type="domain" description="MIR" evidence="3">
    <location>
        <begin position="114"/>
        <end position="166"/>
    </location>
</feature>
<dbReference type="PROSITE" id="PS50919">
    <property type="entry name" value="MIR"/>
    <property type="match status" value="3"/>
</dbReference>
<dbReference type="SUPFAM" id="SSF82109">
    <property type="entry name" value="MIR domain"/>
    <property type="match status" value="1"/>
</dbReference>
<sequence>MSKSLFTYLLVVAVSVLFIIGIITTPIAASDDDHITPQEETPEPKNIKVTCGSIVKLRHKGMNCRLHSHAVKYGSGSGQQSVTCFPGEGDENSYWVIKGAYSTDKKDEDTCPHGTILKTGLTVRLEHAQTGGRLHSHLHQSPLSRQQEVSCYEGQDTGDNWVVELVSSSSNALEKGDSFRLKHADTGKYLHSHNMQYGNPIPGQLEVTSVGSANSNTIWVAEEGVYYPTQKELENHH</sequence>
<proteinExistence type="predicted"/>
<dbReference type="GeneID" id="68099073"/>
<name>A0AA88GLB1_NAELO</name>
<dbReference type="PANTHER" id="PTHR46809">
    <property type="entry name" value="STROMAL CELL-DERIVED FACTOR 2-LIKE PROTEIN"/>
    <property type="match status" value="1"/>
</dbReference>
<accession>A0AA88GLB1</accession>
<organism evidence="4 5">
    <name type="scientific">Naegleria lovaniensis</name>
    <name type="common">Amoeba</name>
    <dbReference type="NCBI Taxonomy" id="51637"/>
    <lineage>
        <taxon>Eukaryota</taxon>
        <taxon>Discoba</taxon>
        <taxon>Heterolobosea</taxon>
        <taxon>Tetramitia</taxon>
        <taxon>Eutetramitia</taxon>
        <taxon>Vahlkampfiidae</taxon>
        <taxon>Naegleria</taxon>
    </lineage>
</organism>
<feature type="domain" description="MIR" evidence="3">
    <location>
        <begin position="46"/>
        <end position="100"/>
    </location>
</feature>
<evidence type="ECO:0000256" key="1">
    <source>
        <dbReference type="ARBA" id="ARBA00022729"/>
    </source>
</evidence>
<keyword evidence="1" id="KW-0732">Signal</keyword>
<evidence type="ECO:0000313" key="5">
    <source>
        <dbReference type="Proteomes" id="UP000816034"/>
    </source>
</evidence>